<protein>
    <recommendedName>
        <fullName evidence="3">NodB homology domain-containing protein</fullName>
    </recommendedName>
</protein>
<dbReference type="Proteomes" id="UP000663722">
    <property type="component" value="Chromosome"/>
</dbReference>
<gene>
    <name evidence="1" type="ORF">dnm_060550</name>
</gene>
<accession>A0A975BS04</accession>
<proteinExistence type="predicted"/>
<dbReference type="SUPFAM" id="SSF88713">
    <property type="entry name" value="Glycoside hydrolase/deacetylase"/>
    <property type="match status" value="1"/>
</dbReference>
<sequence length="308" mass="36553">MDRLKMNSAYYQLKPMIPRRFQIWMRSKYIRRKRPAFSNVWPILEKASKPPMKWPGWPDKKKFALVLTHDVDTAKGQKKSLNLMKLEKKLGFRSAFNFVPERYRVSAVLRNHLKSNGFEVGVHGLNHDGKLFQSKEIFQERSFRINHYLKAWDAVGFRSPAMHHNLDWIHDLAIEYDSSTFDTDPFEPQPDGVATIFPFWVTKNSNCEGYMELPYTLPQGFTLFVLMKEKNIAIWKQKLDWIMQKRGMALVNTHPDYMNFDSEKSGFEEYPATYYSNFLNYIKTKYEGQYWHALPREVTSFLTAEYQK</sequence>
<dbReference type="RefSeq" id="WP_207678387.1">
    <property type="nucleotide sequence ID" value="NZ_CP061800.1"/>
</dbReference>
<dbReference type="KEGG" id="dmm:dnm_060550"/>
<dbReference type="AlphaFoldDB" id="A0A975BS04"/>
<dbReference type="InterPro" id="IPR011330">
    <property type="entry name" value="Glyco_hydro/deAcase_b/a-brl"/>
</dbReference>
<keyword evidence="2" id="KW-1185">Reference proteome</keyword>
<dbReference type="EMBL" id="CP061800">
    <property type="protein sequence ID" value="QTA89995.1"/>
    <property type="molecule type" value="Genomic_DNA"/>
</dbReference>
<dbReference type="GO" id="GO:0005975">
    <property type="term" value="P:carbohydrate metabolic process"/>
    <property type="evidence" value="ECO:0007669"/>
    <property type="project" value="InterPro"/>
</dbReference>
<evidence type="ECO:0000313" key="1">
    <source>
        <dbReference type="EMBL" id="QTA89995.1"/>
    </source>
</evidence>
<organism evidence="1 2">
    <name type="scientific">Desulfonema magnum</name>
    <dbReference type="NCBI Taxonomy" id="45655"/>
    <lineage>
        <taxon>Bacteria</taxon>
        <taxon>Pseudomonadati</taxon>
        <taxon>Thermodesulfobacteriota</taxon>
        <taxon>Desulfobacteria</taxon>
        <taxon>Desulfobacterales</taxon>
        <taxon>Desulfococcaceae</taxon>
        <taxon>Desulfonema</taxon>
    </lineage>
</organism>
<evidence type="ECO:0000313" key="2">
    <source>
        <dbReference type="Proteomes" id="UP000663722"/>
    </source>
</evidence>
<name>A0A975BS04_9BACT</name>
<evidence type="ECO:0008006" key="3">
    <source>
        <dbReference type="Google" id="ProtNLM"/>
    </source>
</evidence>
<reference evidence="1" key="1">
    <citation type="journal article" date="2021" name="Microb. Physiol.">
        <title>Proteogenomic Insights into the Physiology of Marine, Sulfate-Reducing, Filamentous Desulfonema limicola and Desulfonema magnum.</title>
        <authorList>
            <person name="Schnaars V."/>
            <person name="Wohlbrand L."/>
            <person name="Scheve S."/>
            <person name="Hinrichs C."/>
            <person name="Reinhardt R."/>
            <person name="Rabus R."/>
        </authorList>
    </citation>
    <scope>NUCLEOTIDE SEQUENCE</scope>
    <source>
        <strain evidence="1">4be13</strain>
    </source>
</reference>
<dbReference type="Gene3D" id="3.20.20.370">
    <property type="entry name" value="Glycoside hydrolase/deacetylase"/>
    <property type="match status" value="1"/>
</dbReference>